<accession>A0ABP2XF59</accession>
<reference evidence="1 2" key="1">
    <citation type="submission" date="2013-07" db="EMBL/GenBank/DDBJ databases">
        <title>Isolation of a new Chlamydia species from the feral Sacred Ibis (Threskiornis aethiopicus): Chlamydia ibidis.</title>
        <authorList>
            <person name="Vorimore F."/>
            <person name="Hsia R.-C."/>
            <person name="Huot-Creasy H."/>
            <person name="Bastian S."/>
            <person name="Deruyter L."/>
            <person name="Passet A."/>
            <person name="Sachse K."/>
            <person name="Bavoil P."/>
            <person name="Myers G."/>
            <person name="Laroucau K."/>
        </authorList>
    </citation>
    <scope>NUCLEOTIDE SEQUENCE [LARGE SCALE GENOMIC DNA]</scope>
    <source>
        <strain evidence="1 2">10-1398/6</strain>
    </source>
</reference>
<keyword evidence="2" id="KW-1185">Reference proteome</keyword>
<dbReference type="RefSeq" id="WP_020370810.1">
    <property type="nucleotide sequence ID" value="NZ_APJW01000001.1"/>
</dbReference>
<dbReference type="Proteomes" id="UP000016064">
    <property type="component" value="Unassembled WGS sequence"/>
</dbReference>
<sequence length="325" mass="33908">MSVVMQILRTGGSVAFAKVPAQVAPSASSSSSNCLKQLLFNGNNKLARFVGGTKNVDKALKLTKSVSEVVQASLEVSGDAGIAHATAKNIAGGVGTARSFIALTNAFNGALPGCIRSTKECFSHVKQCFGPSEGMEAAFANSKTPKAYNKIYLNKRDHILAAVREGCSAVGSATFLATFGAVRPVLLANKLSGKQFLCSDAKTQLNNSVTYMMTANHAASVIGSAVGIAAERIAYERAISSLGHSSEAYGWSVENRLDVEASLKQSYISEVKKAVLTILEKGLELIADIVKLVPTGLSAAGQMIVTSSLVTVSSCVGLYCAWSKS</sequence>
<evidence type="ECO:0000313" key="1">
    <source>
        <dbReference type="EMBL" id="EQM63141.1"/>
    </source>
</evidence>
<comment type="caution">
    <text evidence="1">The sequence shown here is derived from an EMBL/GenBank/DDBJ whole genome shotgun (WGS) entry which is preliminary data.</text>
</comment>
<proteinExistence type="predicted"/>
<protein>
    <submittedName>
        <fullName evidence="1">Uncharacterized protein</fullName>
    </submittedName>
</protein>
<evidence type="ECO:0000313" key="2">
    <source>
        <dbReference type="Proteomes" id="UP000016064"/>
    </source>
</evidence>
<dbReference type="EMBL" id="APJW01000001">
    <property type="protein sequence ID" value="EQM63141.1"/>
    <property type="molecule type" value="Genomic_DNA"/>
</dbReference>
<name>A0ABP2XF59_9CHLA</name>
<organism evidence="1 2">
    <name type="scientific">Chlamydia ibidis 10-1398/6</name>
    <dbReference type="NCBI Taxonomy" id="1046581"/>
    <lineage>
        <taxon>Bacteria</taxon>
        <taxon>Pseudomonadati</taxon>
        <taxon>Chlamydiota</taxon>
        <taxon>Chlamydiia</taxon>
        <taxon>Chlamydiales</taxon>
        <taxon>Chlamydiaceae</taxon>
        <taxon>Chlamydia/Chlamydophila group</taxon>
        <taxon>Chlamydia</taxon>
    </lineage>
</organism>
<gene>
    <name evidence="1" type="ORF">H359_0163</name>
</gene>